<feature type="compositionally biased region" description="Acidic residues" evidence="1">
    <location>
        <begin position="44"/>
        <end position="58"/>
    </location>
</feature>
<evidence type="ECO:0000256" key="1">
    <source>
        <dbReference type="SAM" id="MobiDB-lite"/>
    </source>
</evidence>
<dbReference type="GO" id="GO:0000978">
    <property type="term" value="F:RNA polymerase II cis-regulatory region sequence-specific DNA binding"/>
    <property type="evidence" value="ECO:0007669"/>
    <property type="project" value="TreeGrafter"/>
</dbReference>
<dbReference type="Proteomes" id="UP000823561">
    <property type="component" value="Chromosome 20"/>
</dbReference>
<feature type="region of interest" description="Disordered" evidence="1">
    <location>
        <begin position="91"/>
        <end position="114"/>
    </location>
</feature>
<feature type="compositionally biased region" description="Polar residues" evidence="1">
    <location>
        <begin position="25"/>
        <end position="43"/>
    </location>
</feature>
<feature type="region of interest" description="Disordered" evidence="1">
    <location>
        <begin position="25"/>
        <end position="60"/>
    </location>
</feature>
<sequence length="388" mass="42530">MDYLAVKRFTLFLAKVMQSLGSATKWSSHESLSSTPSFPYSESDQTEDEGDVFSEGEGEGGRASLERFSLVAASLPIHLRPVGYQRDQRGTLEGQLGGAGRSGQSPSPATPPTEGDLAFARKCSELQGYLRPLLHLLNGLKTGRFDKGLNTFQQSVAMDRLQRIVGMLQKPHLGEKYLRSLLQIEMMLKMWFPQVRLQHCVPSDRHRTTPRHMPHWHQDQLHIPVKKRKRSWSDSDSSSSISPLYKRVENPQCGQGIGSAENTPPREESESTTLQHGTDLSVSSEVSPHNAKQRGGLLPLVIAPPSVESYTDTQDSCISSTTPISQKLHLPPHDKPLPPGSSSQWGAVRGGEVGGAKGKGTDECNQYSEEAGLTNNLYCSLSGKSTNT</sequence>
<dbReference type="GO" id="GO:0005634">
    <property type="term" value="C:nucleus"/>
    <property type="evidence" value="ECO:0007669"/>
    <property type="project" value="TreeGrafter"/>
</dbReference>
<comment type="caution">
    <text evidence="2">The sequence shown here is derived from an EMBL/GenBank/DDBJ whole genome shotgun (WGS) entry which is preliminary data.</text>
</comment>
<organism evidence="2 3">
    <name type="scientific">Alosa alosa</name>
    <name type="common">allis shad</name>
    <dbReference type="NCBI Taxonomy" id="278164"/>
    <lineage>
        <taxon>Eukaryota</taxon>
        <taxon>Metazoa</taxon>
        <taxon>Chordata</taxon>
        <taxon>Craniata</taxon>
        <taxon>Vertebrata</taxon>
        <taxon>Euteleostomi</taxon>
        <taxon>Actinopterygii</taxon>
        <taxon>Neopterygii</taxon>
        <taxon>Teleostei</taxon>
        <taxon>Clupei</taxon>
        <taxon>Clupeiformes</taxon>
        <taxon>Clupeoidei</taxon>
        <taxon>Clupeidae</taxon>
        <taxon>Alosa</taxon>
    </lineage>
</organism>
<dbReference type="InterPro" id="IPR031373">
    <property type="entry name" value="Ciart"/>
</dbReference>
<evidence type="ECO:0000313" key="2">
    <source>
        <dbReference type="EMBL" id="KAG5264410.1"/>
    </source>
</evidence>
<accession>A0AAV6FT73</accession>
<feature type="compositionally biased region" description="Polar residues" evidence="1">
    <location>
        <begin position="271"/>
        <end position="287"/>
    </location>
</feature>
<protein>
    <recommendedName>
        <fullName evidence="4">Circadian associated repressor of transcription</fullName>
    </recommendedName>
</protein>
<proteinExistence type="predicted"/>
<name>A0AAV6FT73_9TELE</name>
<feature type="compositionally biased region" description="Gly residues" evidence="1">
    <location>
        <begin position="348"/>
        <end position="358"/>
    </location>
</feature>
<dbReference type="GO" id="GO:0045892">
    <property type="term" value="P:negative regulation of DNA-templated transcription"/>
    <property type="evidence" value="ECO:0007669"/>
    <property type="project" value="TreeGrafter"/>
</dbReference>
<feature type="region of interest" description="Disordered" evidence="1">
    <location>
        <begin position="310"/>
        <end position="364"/>
    </location>
</feature>
<keyword evidence="3" id="KW-1185">Reference proteome</keyword>
<dbReference type="PANTHER" id="PTHR35441">
    <property type="entry name" value="CIRCADIAN-ASSOCIATED TRANSCRIPTIONAL REPRESSOR"/>
    <property type="match status" value="1"/>
</dbReference>
<evidence type="ECO:0008006" key="4">
    <source>
        <dbReference type="Google" id="ProtNLM"/>
    </source>
</evidence>
<dbReference type="AlphaFoldDB" id="A0AAV6FT73"/>
<evidence type="ECO:0000313" key="3">
    <source>
        <dbReference type="Proteomes" id="UP000823561"/>
    </source>
</evidence>
<dbReference type="EMBL" id="JADWDJ010000020">
    <property type="protein sequence ID" value="KAG5264410.1"/>
    <property type="molecule type" value="Genomic_DNA"/>
</dbReference>
<feature type="compositionally biased region" description="Polar residues" evidence="1">
    <location>
        <begin position="310"/>
        <end position="325"/>
    </location>
</feature>
<reference evidence="2" key="1">
    <citation type="submission" date="2020-10" db="EMBL/GenBank/DDBJ databases">
        <title>Chromosome-scale genome assembly of the Allis shad, Alosa alosa.</title>
        <authorList>
            <person name="Margot Z."/>
            <person name="Christophe K."/>
            <person name="Cabau C."/>
            <person name="Louis A."/>
            <person name="Berthelot C."/>
            <person name="Parey E."/>
            <person name="Roest Crollius H."/>
            <person name="Montfort J."/>
            <person name="Robinson-Rechavi M."/>
            <person name="Bucao C."/>
            <person name="Bouchez O."/>
            <person name="Gislard M."/>
            <person name="Lluch J."/>
            <person name="Milhes M."/>
            <person name="Lampietro C."/>
            <person name="Lopez Roques C."/>
            <person name="Donnadieu C."/>
            <person name="Braasch I."/>
            <person name="Desvignes T."/>
            <person name="Postlethwait J."/>
            <person name="Bobe J."/>
            <person name="Guiguen Y."/>
        </authorList>
    </citation>
    <scope>NUCLEOTIDE SEQUENCE</scope>
    <source>
        <strain evidence="2">M-15738</strain>
        <tissue evidence="2">Blood</tissue>
    </source>
</reference>
<gene>
    <name evidence="2" type="ORF">AALO_G00253490</name>
</gene>
<dbReference type="Pfam" id="PF15673">
    <property type="entry name" value="Ciart"/>
    <property type="match status" value="1"/>
</dbReference>
<dbReference type="GO" id="GO:0032922">
    <property type="term" value="P:circadian regulation of gene expression"/>
    <property type="evidence" value="ECO:0007669"/>
    <property type="project" value="InterPro"/>
</dbReference>
<dbReference type="PANTHER" id="PTHR35441:SF1">
    <property type="entry name" value="CIRCADIAN-ASSOCIATED TRANSCRIPTIONAL REPRESSOR"/>
    <property type="match status" value="1"/>
</dbReference>
<feature type="region of interest" description="Disordered" evidence="1">
    <location>
        <begin position="205"/>
        <end position="292"/>
    </location>
</feature>